<evidence type="ECO:0000256" key="6">
    <source>
        <dbReference type="ARBA" id="ARBA00023054"/>
    </source>
</evidence>
<dbReference type="InterPro" id="IPR007793">
    <property type="entry name" value="DivIVA_fam"/>
</dbReference>
<evidence type="ECO:0000256" key="7">
    <source>
        <dbReference type="ARBA" id="ARBA00023306"/>
    </source>
</evidence>
<evidence type="ECO:0000256" key="4">
    <source>
        <dbReference type="ARBA" id="ARBA00022490"/>
    </source>
</evidence>
<dbReference type="PANTHER" id="PTHR35794">
    <property type="entry name" value="CELL DIVISION PROTEIN DIVIVA"/>
    <property type="match status" value="1"/>
</dbReference>
<name>A0A9D1YTT8_9MICO</name>
<evidence type="ECO:0000313" key="9">
    <source>
        <dbReference type="EMBL" id="HIY65391.1"/>
    </source>
</evidence>
<comment type="caution">
    <text evidence="9">The sequence shown here is derived from an EMBL/GenBank/DDBJ whole genome shotgun (WGS) entry which is preliminary data.</text>
</comment>
<comment type="similarity">
    <text evidence="2">Belongs to the DivIVA family.</text>
</comment>
<dbReference type="GO" id="GO:0051301">
    <property type="term" value="P:cell division"/>
    <property type="evidence" value="ECO:0007669"/>
    <property type="project" value="UniProtKB-KW"/>
</dbReference>
<dbReference type="GO" id="GO:0005737">
    <property type="term" value="C:cytoplasm"/>
    <property type="evidence" value="ECO:0007669"/>
    <property type="project" value="UniProtKB-SubCell"/>
</dbReference>
<evidence type="ECO:0000313" key="10">
    <source>
        <dbReference type="Proteomes" id="UP000824005"/>
    </source>
</evidence>
<evidence type="ECO:0000256" key="5">
    <source>
        <dbReference type="ARBA" id="ARBA00022618"/>
    </source>
</evidence>
<dbReference type="Gene3D" id="6.10.250.660">
    <property type="match status" value="1"/>
</dbReference>
<dbReference type="EMBL" id="DXDC01000116">
    <property type="protein sequence ID" value="HIY65391.1"/>
    <property type="molecule type" value="Genomic_DNA"/>
</dbReference>
<evidence type="ECO:0000256" key="2">
    <source>
        <dbReference type="ARBA" id="ARBA00009008"/>
    </source>
</evidence>
<evidence type="ECO:0000256" key="1">
    <source>
        <dbReference type="ARBA" id="ARBA00004496"/>
    </source>
</evidence>
<dbReference type="NCBIfam" id="TIGR03544">
    <property type="entry name" value="DivI1A_domain"/>
    <property type="match status" value="1"/>
</dbReference>
<reference evidence="9" key="2">
    <citation type="submission" date="2021-04" db="EMBL/GenBank/DDBJ databases">
        <authorList>
            <person name="Gilroy R."/>
        </authorList>
    </citation>
    <scope>NUCLEOTIDE SEQUENCE</scope>
    <source>
        <strain evidence="9">ChiGjej1B1-98</strain>
    </source>
</reference>
<keyword evidence="6" id="KW-0175">Coiled coil</keyword>
<dbReference type="AlphaFoldDB" id="A0A9D1YTT8"/>
<proteinExistence type="inferred from homology"/>
<keyword evidence="5" id="KW-0132">Cell division</keyword>
<keyword evidence="7" id="KW-0131">Cell cycle</keyword>
<accession>A0A9D1YTT8</accession>
<keyword evidence="4" id="KW-0963">Cytoplasm</keyword>
<dbReference type="InterPro" id="IPR019933">
    <property type="entry name" value="DivIVA_domain"/>
</dbReference>
<sequence>MLTPEDIMQKRFRAVRFREGYDSDDVDGFLDQVAVSLRTATELNDQLGIRMVQLEEELRRHGIPVPPQ</sequence>
<gene>
    <name evidence="9" type="ORF">H9830_03840</name>
</gene>
<evidence type="ECO:0000256" key="3">
    <source>
        <dbReference type="ARBA" id="ARBA00018787"/>
    </source>
</evidence>
<evidence type="ECO:0000256" key="8">
    <source>
        <dbReference type="ARBA" id="ARBA00031737"/>
    </source>
</evidence>
<organism evidence="9 10">
    <name type="scientific">Candidatus Agrococcus pullicola</name>
    <dbReference type="NCBI Taxonomy" id="2838429"/>
    <lineage>
        <taxon>Bacteria</taxon>
        <taxon>Bacillati</taxon>
        <taxon>Actinomycetota</taxon>
        <taxon>Actinomycetes</taxon>
        <taxon>Micrococcales</taxon>
        <taxon>Microbacteriaceae</taxon>
        <taxon>Agrococcus</taxon>
    </lineage>
</organism>
<dbReference type="Pfam" id="PF05103">
    <property type="entry name" value="DivIVA"/>
    <property type="match status" value="1"/>
</dbReference>
<protein>
    <recommendedName>
        <fullName evidence="3">Cell wall synthesis protein Wag31</fullName>
    </recommendedName>
    <alternativeName>
        <fullName evidence="8">Antigen 84</fullName>
    </alternativeName>
</protein>
<dbReference type="PANTHER" id="PTHR35794:SF2">
    <property type="entry name" value="CELL DIVISION PROTEIN DIVIVA"/>
    <property type="match status" value="1"/>
</dbReference>
<dbReference type="Proteomes" id="UP000824005">
    <property type="component" value="Unassembled WGS sequence"/>
</dbReference>
<reference evidence="9" key="1">
    <citation type="journal article" date="2021" name="PeerJ">
        <title>Extensive microbial diversity within the chicken gut microbiome revealed by metagenomics and culture.</title>
        <authorList>
            <person name="Gilroy R."/>
            <person name="Ravi A."/>
            <person name="Getino M."/>
            <person name="Pursley I."/>
            <person name="Horton D.L."/>
            <person name="Alikhan N.F."/>
            <person name="Baker D."/>
            <person name="Gharbi K."/>
            <person name="Hall N."/>
            <person name="Watson M."/>
            <person name="Adriaenssens E.M."/>
            <person name="Foster-Nyarko E."/>
            <person name="Jarju S."/>
            <person name="Secka A."/>
            <person name="Antonio M."/>
            <person name="Oren A."/>
            <person name="Chaudhuri R.R."/>
            <person name="La Ragione R."/>
            <person name="Hildebrand F."/>
            <person name="Pallen M.J."/>
        </authorList>
    </citation>
    <scope>NUCLEOTIDE SEQUENCE</scope>
    <source>
        <strain evidence="9">ChiGjej1B1-98</strain>
    </source>
</reference>
<comment type="subcellular location">
    <subcellularLocation>
        <location evidence="1">Cytoplasm</location>
    </subcellularLocation>
</comment>